<dbReference type="Gene3D" id="3.60.21.10">
    <property type="match status" value="1"/>
</dbReference>
<dbReference type="InterPro" id="IPR029461">
    <property type="entry name" value="TT1561-like"/>
</dbReference>
<dbReference type="PANTHER" id="PTHR37523:SF1">
    <property type="entry name" value="CALCINEURIN-LIKE PHOSPHOESTERASE DOMAIN-CONTAINING PROTEIN"/>
    <property type="match status" value="1"/>
</dbReference>
<dbReference type="SUPFAM" id="SSF56300">
    <property type="entry name" value="Metallo-dependent phosphatases"/>
    <property type="match status" value="1"/>
</dbReference>
<feature type="domain" description="Metallophosphoesterase TT1561-like" evidence="1">
    <location>
        <begin position="136"/>
        <end position="216"/>
    </location>
</feature>
<gene>
    <name evidence="2" type="ORF">ENR59_04920</name>
</gene>
<dbReference type="AlphaFoldDB" id="A0A7C4AGN7"/>
<dbReference type="EMBL" id="DSRP01000341">
    <property type="protein sequence ID" value="HGG92277.1"/>
    <property type="molecule type" value="Genomic_DNA"/>
</dbReference>
<dbReference type="PANTHER" id="PTHR37523">
    <property type="entry name" value="METALLOPHOSPHOESTERASE"/>
    <property type="match status" value="1"/>
</dbReference>
<reference evidence="2" key="1">
    <citation type="journal article" date="2020" name="mSystems">
        <title>Genome- and Community-Level Interaction Insights into Carbon Utilization and Element Cycling Functions of Hydrothermarchaeota in Hydrothermal Sediment.</title>
        <authorList>
            <person name="Zhou Z."/>
            <person name="Liu Y."/>
            <person name="Xu W."/>
            <person name="Pan J."/>
            <person name="Luo Z.H."/>
            <person name="Li M."/>
        </authorList>
    </citation>
    <scope>NUCLEOTIDE SEQUENCE [LARGE SCALE GENOMIC DNA]</scope>
    <source>
        <strain evidence="2">SpSt-413</strain>
    </source>
</reference>
<name>A0A7C4AGN7_9BACT</name>
<evidence type="ECO:0000259" key="1">
    <source>
        <dbReference type="Pfam" id="PF14582"/>
    </source>
</evidence>
<accession>A0A7C4AGN7</accession>
<evidence type="ECO:0000313" key="2">
    <source>
        <dbReference type="EMBL" id="HGG92277.1"/>
    </source>
</evidence>
<sequence>MSTPTPYWIVIGDVHGHTAPLERIPELAGASGVIISGDLTVHGAVPAAQGVIRAVTARNPRVLAQIGNMDQPAVQAWLDREGMGIHTRALELAPGLGLMGVGWSTPTPFGTPSETSEEQIARWLDDTHRQAAGFEHLILVSHTPPVDTVVDRTGSGMHVGSRAVRRFIERVQPDLCLTGHIHEARGADTLGRTLVVNPGELAAGGYAVVTFDGTTVGCDIRQISGGAA</sequence>
<protein>
    <submittedName>
        <fullName evidence="2">Serine/threonine protein phosphatase</fullName>
    </submittedName>
</protein>
<dbReference type="Pfam" id="PF14582">
    <property type="entry name" value="Metallophos_3"/>
    <property type="match status" value="1"/>
</dbReference>
<organism evidence="2">
    <name type="scientific">Fundidesulfovibrio putealis</name>
    <dbReference type="NCBI Taxonomy" id="270496"/>
    <lineage>
        <taxon>Bacteria</taxon>
        <taxon>Pseudomonadati</taxon>
        <taxon>Thermodesulfobacteriota</taxon>
        <taxon>Desulfovibrionia</taxon>
        <taxon>Desulfovibrionales</taxon>
        <taxon>Desulfovibrionaceae</taxon>
        <taxon>Fundidesulfovibrio</taxon>
    </lineage>
</organism>
<dbReference type="InterPro" id="IPR029052">
    <property type="entry name" value="Metallo-depent_PP-like"/>
</dbReference>
<proteinExistence type="predicted"/>
<comment type="caution">
    <text evidence="2">The sequence shown here is derived from an EMBL/GenBank/DDBJ whole genome shotgun (WGS) entry which is preliminary data.</text>
</comment>